<accession>A0A8J7L4Z8</accession>
<dbReference type="EMBL" id="JAECZC010000001">
    <property type="protein sequence ID" value="MBH8560719.1"/>
    <property type="molecule type" value="Genomic_DNA"/>
</dbReference>
<protein>
    <submittedName>
        <fullName evidence="1">Uncharacterized protein</fullName>
    </submittedName>
</protein>
<name>A0A8J7L4Z8_9NOST</name>
<dbReference type="Proteomes" id="UP000632766">
    <property type="component" value="Unassembled WGS sequence"/>
</dbReference>
<dbReference type="RefSeq" id="WP_198122777.1">
    <property type="nucleotide sequence ID" value="NZ_JAECZC010000001.1"/>
</dbReference>
<evidence type="ECO:0000313" key="1">
    <source>
        <dbReference type="EMBL" id="MBH8560719.1"/>
    </source>
</evidence>
<evidence type="ECO:0000313" key="2">
    <source>
        <dbReference type="Proteomes" id="UP000632766"/>
    </source>
</evidence>
<reference evidence="1 2" key="1">
    <citation type="journal article" date="2021" name="Int. J. Syst. Evol. Microbiol.">
        <title>Amazonocrinis nigriterrae gen. nov., sp. nov., Atlanticothrix silvestris gen. nov., sp. nov. and Dendronalium phyllosphericum gen. nov., sp. nov., nostocacean cyanobacteria from Brazilian environments.</title>
        <authorList>
            <person name="Alvarenga D.O."/>
            <person name="Andreote A.P.D."/>
            <person name="Branco L.H.Z."/>
            <person name="Delbaje E."/>
            <person name="Cruz R.B."/>
            <person name="Varani A.M."/>
            <person name="Fiore M.F."/>
        </authorList>
    </citation>
    <scope>NUCLEOTIDE SEQUENCE [LARGE SCALE GENOMIC DNA]</scope>
    <source>
        <strain evidence="1 2">CENA67</strain>
    </source>
</reference>
<organism evidence="1 2">
    <name type="scientific">Amazonocrinis nigriterrae CENA67</name>
    <dbReference type="NCBI Taxonomy" id="2794033"/>
    <lineage>
        <taxon>Bacteria</taxon>
        <taxon>Bacillati</taxon>
        <taxon>Cyanobacteriota</taxon>
        <taxon>Cyanophyceae</taxon>
        <taxon>Nostocales</taxon>
        <taxon>Nostocaceae</taxon>
        <taxon>Amazonocrinis</taxon>
        <taxon>Amazonocrinis nigriterrae</taxon>
    </lineage>
</organism>
<gene>
    <name evidence="1" type="ORF">I8748_00590</name>
</gene>
<sequence length="71" mass="7858">MFDTPLSGERSLVRSFTAVVENEVKPLFNRGVCFDTKLLLQIFRQIAVDIAKVRSTLFSSNAVKGLAILVS</sequence>
<proteinExistence type="predicted"/>
<dbReference type="AlphaFoldDB" id="A0A8J7L4Z8"/>
<keyword evidence="2" id="KW-1185">Reference proteome</keyword>
<comment type="caution">
    <text evidence="1">The sequence shown here is derived from an EMBL/GenBank/DDBJ whole genome shotgun (WGS) entry which is preliminary data.</text>
</comment>